<gene>
    <name evidence="1" type="ordered locus">Cmaq_0235</name>
</gene>
<evidence type="ECO:0000313" key="2">
    <source>
        <dbReference type="Proteomes" id="UP000001137"/>
    </source>
</evidence>
<dbReference type="Proteomes" id="UP000001137">
    <property type="component" value="Chromosome"/>
</dbReference>
<dbReference type="GeneID" id="5708717"/>
<sequence length="68" mass="7606">MALIHNTPKYYGLVINSRAVVTISYIVAKGRDALSSNIRLRLVSEVVGLGDKINIDGYDYEASFRFKL</sequence>
<proteinExistence type="predicted"/>
<dbReference type="EMBL" id="CP000852">
    <property type="protein sequence ID" value="ABW01083.1"/>
    <property type="molecule type" value="Genomic_DNA"/>
</dbReference>
<dbReference type="STRING" id="397948.Cmaq_0235"/>
<organism evidence="1 2">
    <name type="scientific">Caldivirga maquilingensis (strain ATCC 700844 / DSM 13496 / JCM 10307 / IC-167)</name>
    <dbReference type="NCBI Taxonomy" id="397948"/>
    <lineage>
        <taxon>Archaea</taxon>
        <taxon>Thermoproteota</taxon>
        <taxon>Thermoprotei</taxon>
        <taxon>Thermoproteales</taxon>
        <taxon>Thermoproteaceae</taxon>
        <taxon>Caldivirga</taxon>
    </lineage>
</organism>
<protein>
    <submittedName>
        <fullName evidence="1">Uncharacterized protein</fullName>
    </submittedName>
</protein>
<accession>A8MAP7</accession>
<dbReference type="HOGENOM" id="CLU_2783829_0_0_2"/>
<reference evidence="1 2" key="1">
    <citation type="submission" date="2007-10" db="EMBL/GenBank/DDBJ databases">
        <title>Complete sequence of Caldivirga maquilingensis IC-167.</title>
        <authorList>
            <consortium name="US DOE Joint Genome Institute"/>
            <person name="Copeland A."/>
            <person name="Lucas S."/>
            <person name="Lapidus A."/>
            <person name="Barry K."/>
            <person name="Glavina del Rio T."/>
            <person name="Dalin E."/>
            <person name="Tice H."/>
            <person name="Pitluck S."/>
            <person name="Saunders E."/>
            <person name="Brettin T."/>
            <person name="Bruce D."/>
            <person name="Detter J.C."/>
            <person name="Han C."/>
            <person name="Schmutz J."/>
            <person name="Larimer F."/>
            <person name="Land M."/>
            <person name="Hauser L."/>
            <person name="Kyrpides N."/>
            <person name="Ivanova N."/>
            <person name="Biddle J.F."/>
            <person name="Zhang Z."/>
            <person name="Fitz-Gibbon S.T."/>
            <person name="Lowe T.M."/>
            <person name="Saltikov C."/>
            <person name="House C.H."/>
            <person name="Richardson P."/>
        </authorList>
    </citation>
    <scope>NUCLEOTIDE SEQUENCE [LARGE SCALE GENOMIC DNA]</scope>
    <source>
        <strain evidence="2">ATCC 700844 / DSM 13496 / JCM 10307 / IC-167</strain>
    </source>
</reference>
<evidence type="ECO:0000313" key="1">
    <source>
        <dbReference type="EMBL" id="ABW01083.1"/>
    </source>
</evidence>
<dbReference type="AlphaFoldDB" id="A8MAP7"/>
<dbReference type="RefSeq" id="WP_012185303.1">
    <property type="nucleotide sequence ID" value="NC_009954.1"/>
</dbReference>
<keyword evidence="2" id="KW-1185">Reference proteome</keyword>
<name>A8MAP7_CALMQ</name>
<dbReference type="KEGG" id="cma:Cmaq_0235"/>